<evidence type="ECO:0000313" key="2">
    <source>
        <dbReference type="Proteomes" id="UP000612585"/>
    </source>
</evidence>
<gene>
    <name evidence="1" type="ORF">Vau01_095700</name>
</gene>
<name>A0A8J3ZDN8_9ACTN</name>
<dbReference type="RefSeq" id="WP_204007438.1">
    <property type="nucleotide sequence ID" value="NZ_BOPG01000074.1"/>
</dbReference>
<organism evidence="1 2">
    <name type="scientific">Virgisporangium aurantiacum</name>
    <dbReference type="NCBI Taxonomy" id="175570"/>
    <lineage>
        <taxon>Bacteria</taxon>
        <taxon>Bacillati</taxon>
        <taxon>Actinomycetota</taxon>
        <taxon>Actinomycetes</taxon>
        <taxon>Micromonosporales</taxon>
        <taxon>Micromonosporaceae</taxon>
        <taxon>Virgisporangium</taxon>
    </lineage>
</organism>
<sequence>MNTAQPHPAAHDDRGEFVVIAGSPYVAYAIHGCPAYLTRATNHPDGSIILRPVGAPHTRLDLAVDAGRWYAEREA</sequence>
<accession>A0A8J3ZDN8</accession>
<proteinExistence type="predicted"/>
<reference evidence="1" key="1">
    <citation type="submission" date="2021-01" db="EMBL/GenBank/DDBJ databases">
        <title>Whole genome shotgun sequence of Virgisporangium aurantiacum NBRC 16421.</title>
        <authorList>
            <person name="Komaki H."/>
            <person name="Tamura T."/>
        </authorList>
    </citation>
    <scope>NUCLEOTIDE SEQUENCE</scope>
    <source>
        <strain evidence="1">NBRC 16421</strain>
    </source>
</reference>
<protein>
    <submittedName>
        <fullName evidence="1">Uncharacterized protein</fullName>
    </submittedName>
</protein>
<keyword evidence="2" id="KW-1185">Reference proteome</keyword>
<dbReference type="Proteomes" id="UP000612585">
    <property type="component" value="Unassembled WGS sequence"/>
</dbReference>
<evidence type="ECO:0000313" key="1">
    <source>
        <dbReference type="EMBL" id="GIJ62054.1"/>
    </source>
</evidence>
<dbReference type="EMBL" id="BOPG01000074">
    <property type="protein sequence ID" value="GIJ62054.1"/>
    <property type="molecule type" value="Genomic_DNA"/>
</dbReference>
<comment type="caution">
    <text evidence="1">The sequence shown here is derived from an EMBL/GenBank/DDBJ whole genome shotgun (WGS) entry which is preliminary data.</text>
</comment>
<dbReference type="AlphaFoldDB" id="A0A8J3ZDN8"/>